<dbReference type="AlphaFoldDB" id="A0A183HBC3"/>
<organism evidence="4">
    <name type="scientific">Onchocerca flexuosa</name>
    <dbReference type="NCBI Taxonomy" id="387005"/>
    <lineage>
        <taxon>Eukaryota</taxon>
        <taxon>Metazoa</taxon>
        <taxon>Ecdysozoa</taxon>
        <taxon>Nematoda</taxon>
        <taxon>Chromadorea</taxon>
        <taxon>Rhabditida</taxon>
        <taxon>Spirurina</taxon>
        <taxon>Spiruromorpha</taxon>
        <taxon>Filarioidea</taxon>
        <taxon>Onchocercidae</taxon>
        <taxon>Onchocerca</taxon>
    </lineage>
</organism>
<reference evidence="4" key="1">
    <citation type="submission" date="2016-06" db="UniProtKB">
        <authorList>
            <consortium name="WormBaseParasite"/>
        </authorList>
    </citation>
    <scope>IDENTIFICATION</scope>
</reference>
<keyword evidence="3" id="KW-1185">Reference proteome</keyword>
<evidence type="ECO:0000313" key="2">
    <source>
        <dbReference type="EMBL" id="VDO41023.1"/>
    </source>
</evidence>
<gene>
    <name evidence="2" type="ORF">OFLC_LOCUS4786</name>
</gene>
<protein>
    <submittedName>
        <fullName evidence="4">Secreted protein</fullName>
    </submittedName>
</protein>
<name>A0A183HBC3_9BILA</name>
<proteinExistence type="predicted"/>
<sequence>MRQVLLLPPLLLSVTVLSPSCGNTKRPPLYFVSGCASTAGNDWVAAPRGDGVRRLAAVRSQV</sequence>
<evidence type="ECO:0000256" key="1">
    <source>
        <dbReference type="SAM" id="SignalP"/>
    </source>
</evidence>
<feature type="signal peptide" evidence="1">
    <location>
        <begin position="1"/>
        <end position="22"/>
    </location>
</feature>
<accession>A0A183HBC3</accession>
<evidence type="ECO:0000313" key="3">
    <source>
        <dbReference type="Proteomes" id="UP000267606"/>
    </source>
</evidence>
<dbReference type="Proteomes" id="UP000267606">
    <property type="component" value="Unassembled WGS sequence"/>
</dbReference>
<reference evidence="2 3" key="2">
    <citation type="submission" date="2018-11" db="EMBL/GenBank/DDBJ databases">
        <authorList>
            <consortium name="Pathogen Informatics"/>
        </authorList>
    </citation>
    <scope>NUCLEOTIDE SEQUENCE [LARGE SCALE GENOMIC DNA]</scope>
</reference>
<dbReference type="WBParaSite" id="OFLC_0000478401-mRNA-1">
    <property type="protein sequence ID" value="OFLC_0000478401-mRNA-1"/>
    <property type="gene ID" value="OFLC_0000478401"/>
</dbReference>
<feature type="chain" id="PRO_5044552476" evidence="1">
    <location>
        <begin position="23"/>
        <end position="62"/>
    </location>
</feature>
<evidence type="ECO:0000313" key="4">
    <source>
        <dbReference type="WBParaSite" id="OFLC_0000478401-mRNA-1"/>
    </source>
</evidence>
<dbReference type="EMBL" id="UZAJ01003809">
    <property type="protein sequence ID" value="VDO41023.1"/>
    <property type="molecule type" value="Genomic_DNA"/>
</dbReference>
<keyword evidence="1" id="KW-0732">Signal</keyword>